<dbReference type="PANTHER" id="PTHR21016:SF25">
    <property type="entry name" value="TM2 DOMAIN-CONTAINING PROTEIN DDB_G0277895-RELATED"/>
    <property type="match status" value="1"/>
</dbReference>
<gene>
    <name evidence="7" type="ORF">C7B82_20690</name>
</gene>
<proteinExistence type="predicted"/>
<keyword evidence="4 5" id="KW-0472">Membrane</keyword>
<keyword evidence="2 5" id="KW-0812">Transmembrane</keyword>
<keyword evidence="3 5" id="KW-1133">Transmembrane helix</keyword>
<evidence type="ECO:0000256" key="1">
    <source>
        <dbReference type="ARBA" id="ARBA00004141"/>
    </source>
</evidence>
<dbReference type="InterPro" id="IPR007829">
    <property type="entry name" value="TM2"/>
</dbReference>
<dbReference type="EMBL" id="PVWK01000113">
    <property type="protein sequence ID" value="PSB26144.1"/>
    <property type="molecule type" value="Genomic_DNA"/>
</dbReference>
<dbReference type="AlphaFoldDB" id="A0A2T1E0J4"/>
<evidence type="ECO:0000259" key="6">
    <source>
        <dbReference type="Pfam" id="PF05154"/>
    </source>
</evidence>
<evidence type="ECO:0000313" key="8">
    <source>
        <dbReference type="Proteomes" id="UP000239576"/>
    </source>
</evidence>
<dbReference type="OrthoDB" id="472871at2"/>
<evidence type="ECO:0000313" key="7">
    <source>
        <dbReference type="EMBL" id="PSB26144.1"/>
    </source>
</evidence>
<dbReference type="GO" id="GO:0016020">
    <property type="term" value="C:membrane"/>
    <property type="evidence" value="ECO:0007669"/>
    <property type="project" value="UniProtKB-SubCell"/>
</dbReference>
<protein>
    <recommendedName>
        <fullName evidence="6">TM2 domain-containing protein</fullName>
    </recommendedName>
</protein>
<comment type="caution">
    <text evidence="7">The sequence shown here is derived from an EMBL/GenBank/DDBJ whole genome shotgun (WGS) entry which is preliminary data.</text>
</comment>
<keyword evidence="8" id="KW-1185">Reference proteome</keyword>
<dbReference type="Pfam" id="PF05154">
    <property type="entry name" value="TM2"/>
    <property type="match status" value="1"/>
</dbReference>
<reference evidence="7 8" key="2">
    <citation type="submission" date="2018-03" db="EMBL/GenBank/DDBJ databases">
        <title>The ancient ancestry and fast evolution of plastids.</title>
        <authorList>
            <person name="Moore K.R."/>
            <person name="Magnabosco C."/>
            <person name="Momper L."/>
            <person name="Gold D.A."/>
            <person name="Bosak T."/>
            <person name="Fournier G.P."/>
        </authorList>
    </citation>
    <scope>NUCLEOTIDE SEQUENCE [LARGE SCALE GENOMIC DNA]</scope>
    <source>
        <strain evidence="7 8">ULC18</strain>
    </source>
</reference>
<evidence type="ECO:0000256" key="5">
    <source>
        <dbReference type="SAM" id="Phobius"/>
    </source>
</evidence>
<dbReference type="InterPro" id="IPR050932">
    <property type="entry name" value="TM2D1-3-like"/>
</dbReference>
<feature type="domain" description="TM2" evidence="6">
    <location>
        <begin position="3"/>
        <end position="50"/>
    </location>
</feature>
<sequence length="162" mass="17705">MNKVGTAYLLWLGCLLQVHGLHRLYNGKILTGLLWMFSFGLFGFGQIIDLLLIPNMVDQHNSKLRARQGLLPEGALPNQAVIQRVVATHPTPLPPTSNPLLVQLLRAAETRGGKLSVTQGVMETGASFAHVEATLIQMVKAGYADITNDPETGVVTYEFKEL</sequence>
<organism evidence="7 8">
    <name type="scientific">Stenomitos frigidus ULC18</name>
    <dbReference type="NCBI Taxonomy" id="2107698"/>
    <lineage>
        <taxon>Bacteria</taxon>
        <taxon>Bacillati</taxon>
        <taxon>Cyanobacteriota</taxon>
        <taxon>Cyanophyceae</taxon>
        <taxon>Leptolyngbyales</taxon>
        <taxon>Leptolyngbyaceae</taxon>
        <taxon>Stenomitos</taxon>
    </lineage>
</organism>
<evidence type="ECO:0000256" key="2">
    <source>
        <dbReference type="ARBA" id="ARBA00022692"/>
    </source>
</evidence>
<dbReference type="PANTHER" id="PTHR21016">
    <property type="entry name" value="BETA-AMYLOID BINDING PROTEIN-RELATED"/>
    <property type="match status" value="1"/>
</dbReference>
<evidence type="ECO:0000256" key="4">
    <source>
        <dbReference type="ARBA" id="ARBA00023136"/>
    </source>
</evidence>
<feature type="transmembrane region" description="Helical" evidence="5">
    <location>
        <begin position="30"/>
        <end position="53"/>
    </location>
</feature>
<reference evidence="8" key="1">
    <citation type="submission" date="2018-02" db="EMBL/GenBank/DDBJ databases">
        <authorList>
            <person name="Moore K."/>
            <person name="Momper L."/>
        </authorList>
    </citation>
    <scope>NUCLEOTIDE SEQUENCE [LARGE SCALE GENOMIC DNA]</scope>
    <source>
        <strain evidence="8">ULC18</strain>
    </source>
</reference>
<dbReference type="Proteomes" id="UP000239576">
    <property type="component" value="Unassembled WGS sequence"/>
</dbReference>
<evidence type="ECO:0000256" key="3">
    <source>
        <dbReference type="ARBA" id="ARBA00022989"/>
    </source>
</evidence>
<comment type="subcellular location">
    <subcellularLocation>
        <location evidence="1">Membrane</location>
        <topology evidence="1">Multi-pass membrane protein</topology>
    </subcellularLocation>
</comment>
<name>A0A2T1E0J4_9CYAN</name>
<accession>A0A2T1E0J4</accession>